<dbReference type="PROSITE" id="PS51078">
    <property type="entry name" value="ICLR_ED"/>
    <property type="match status" value="1"/>
</dbReference>
<protein>
    <submittedName>
        <fullName evidence="6">IclR family transcriptional regulator</fullName>
    </submittedName>
</protein>
<keyword evidence="1" id="KW-0805">Transcription regulation</keyword>
<name>A0ABW0TD28_9BACL</name>
<evidence type="ECO:0000313" key="7">
    <source>
        <dbReference type="Proteomes" id="UP001596109"/>
    </source>
</evidence>
<evidence type="ECO:0000256" key="1">
    <source>
        <dbReference type="ARBA" id="ARBA00023015"/>
    </source>
</evidence>
<dbReference type="SMART" id="SM00346">
    <property type="entry name" value="HTH_ICLR"/>
    <property type="match status" value="1"/>
</dbReference>
<sequence length="253" mass="27424">MSDKENLPKIQALIVGFSIIELVAKSPQPLKFNDIHHHTKITKSNLHKYLHTLTSLGVLYRDQESGHYSGGPALIDYGMATVNSENILEKVGPFLEEINILSKETTLLAVWTHDGPTIIHMIHSRAGLNLGGQVGTVLPIHSAGGKLFGALLNGPLLDEWIAGETEHLSAEEKATLQTDFEEIQKNGIAFASEALAPSISSTAIPIFNHDSRMLGAIIIVGFQGTVPASLEEELSVQLLKKSEEISSLFGFSK</sequence>
<feature type="domain" description="IclR-ED" evidence="5">
    <location>
        <begin position="73"/>
        <end position="251"/>
    </location>
</feature>
<dbReference type="Gene3D" id="3.30.450.40">
    <property type="match status" value="1"/>
</dbReference>
<keyword evidence="2" id="KW-0238">DNA-binding</keyword>
<dbReference type="Pfam" id="PF01614">
    <property type="entry name" value="IclR_C"/>
    <property type="match status" value="1"/>
</dbReference>
<organism evidence="6 7">
    <name type="scientific">Sporosarcina soli</name>
    <dbReference type="NCBI Taxonomy" id="334736"/>
    <lineage>
        <taxon>Bacteria</taxon>
        <taxon>Bacillati</taxon>
        <taxon>Bacillota</taxon>
        <taxon>Bacilli</taxon>
        <taxon>Bacillales</taxon>
        <taxon>Caryophanaceae</taxon>
        <taxon>Sporosarcina</taxon>
    </lineage>
</organism>
<keyword evidence="3" id="KW-0804">Transcription</keyword>
<feature type="domain" description="HTH iclR-type" evidence="4">
    <location>
        <begin position="10"/>
        <end position="72"/>
    </location>
</feature>
<evidence type="ECO:0000256" key="2">
    <source>
        <dbReference type="ARBA" id="ARBA00023125"/>
    </source>
</evidence>
<dbReference type="InterPro" id="IPR050707">
    <property type="entry name" value="HTH_MetabolicPath_Reg"/>
</dbReference>
<evidence type="ECO:0000313" key="6">
    <source>
        <dbReference type="EMBL" id="MFC5587335.1"/>
    </source>
</evidence>
<dbReference type="SUPFAM" id="SSF55781">
    <property type="entry name" value="GAF domain-like"/>
    <property type="match status" value="1"/>
</dbReference>
<dbReference type="Proteomes" id="UP001596109">
    <property type="component" value="Unassembled WGS sequence"/>
</dbReference>
<dbReference type="InterPro" id="IPR036388">
    <property type="entry name" value="WH-like_DNA-bd_sf"/>
</dbReference>
<dbReference type="InterPro" id="IPR036390">
    <property type="entry name" value="WH_DNA-bd_sf"/>
</dbReference>
<dbReference type="RefSeq" id="WP_381429256.1">
    <property type="nucleotide sequence ID" value="NZ_JBHSNO010000001.1"/>
</dbReference>
<proteinExistence type="predicted"/>
<reference evidence="7" key="1">
    <citation type="journal article" date="2019" name="Int. J. Syst. Evol. Microbiol.">
        <title>The Global Catalogue of Microorganisms (GCM) 10K type strain sequencing project: providing services to taxonomists for standard genome sequencing and annotation.</title>
        <authorList>
            <consortium name="The Broad Institute Genomics Platform"/>
            <consortium name="The Broad Institute Genome Sequencing Center for Infectious Disease"/>
            <person name="Wu L."/>
            <person name="Ma J."/>
        </authorList>
    </citation>
    <scope>NUCLEOTIDE SEQUENCE [LARGE SCALE GENOMIC DNA]</scope>
    <source>
        <strain evidence="7">CGMCC 4.1434</strain>
    </source>
</reference>
<comment type="caution">
    <text evidence="6">The sequence shown here is derived from an EMBL/GenBank/DDBJ whole genome shotgun (WGS) entry which is preliminary data.</text>
</comment>
<evidence type="ECO:0000259" key="4">
    <source>
        <dbReference type="PROSITE" id="PS51077"/>
    </source>
</evidence>
<dbReference type="PANTHER" id="PTHR30136:SF8">
    <property type="entry name" value="TRANSCRIPTIONAL REGULATORY PROTEIN"/>
    <property type="match status" value="1"/>
</dbReference>
<evidence type="ECO:0000256" key="3">
    <source>
        <dbReference type="ARBA" id="ARBA00023163"/>
    </source>
</evidence>
<evidence type="ECO:0000259" key="5">
    <source>
        <dbReference type="PROSITE" id="PS51078"/>
    </source>
</evidence>
<dbReference type="PANTHER" id="PTHR30136">
    <property type="entry name" value="HELIX-TURN-HELIX TRANSCRIPTIONAL REGULATOR, ICLR FAMILY"/>
    <property type="match status" value="1"/>
</dbReference>
<dbReference type="PROSITE" id="PS51077">
    <property type="entry name" value="HTH_ICLR"/>
    <property type="match status" value="1"/>
</dbReference>
<dbReference type="EMBL" id="JBHSNO010000001">
    <property type="protein sequence ID" value="MFC5587335.1"/>
    <property type="molecule type" value="Genomic_DNA"/>
</dbReference>
<accession>A0ABW0TD28</accession>
<dbReference type="InterPro" id="IPR005471">
    <property type="entry name" value="Tscrpt_reg_IclR_N"/>
</dbReference>
<gene>
    <name evidence="6" type="ORF">ACFPRA_00235</name>
</gene>
<dbReference type="InterPro" id="IPR014757">
    <property type="entry name" value="Tscrpt_reg_IclR_C"/>
</dbReference>
<dbReference type="InterPro" id="IPR029016">
    <property type="entry name" value="GAF-like_dom_sf"/>
</dbReference>
<keyword evidence="7" id="KW-1185">Reference proteome</keyword>
<dbReference type="Gene3D" id="1.10.10.10">
    <property type="entry name" value="Winged helix-like DNA-binding domain superfamily/Winged helix DNA-binding domain"/>
    <property type="match status" value="1"/>
</dbReference>
<dbReference type="SUPFAM" id="SSF46785">
    <property type="entry name" value="Winged helix' DNA-binding domain"/>
    <property type="match status" value="1"/>
</dbReference>
<dbReference type="Pfam" id="PF09339">
    <property type="entry name" value="HTH_IclR"/>
    <property type="match status" value="1"/>
</dbReference>